<dbReference type="GO" id="GO:0005741">
    <property type="term" value="C:mitochondrial outer membrane"/>
    <property type="evidence" value="ECO:0007669"/>
    <property type="project" value="TreeGrafter"/>
</dbReference>
<accession>A0AAD6Z1S4</accession>
<evidence type="ECO:0000256" key="1">
    <source>
        <dbReference type="SAM" id="Phobius"/>
    </source>
</evidence>
<comment type="caution">
    <text evidence="2">The sequence shown here is derived from an EMBL/GenBank/DDBJ whole genome shotgun (WGS) entry which is preliminary data.</text>
</comment>
<keyword evidence="3" id="KW-1185">Reference proteome</keyword>
<dbReference type="GO" id="GO:0061504">
    <property type="term" value="P:cyclic threonylcarbamoyladenosine biosynthetic process"/>
    <property type="evidence" value="ECO:0007669"/>
    <property type="project" value="TreeGrafter"/>
</dbReference>
<proteinExistence type="predicted"/>
<dbReference type="EMBL" id="JARIHO010000104">
    <property type="protein sequence ID" value="KAJ7303605.1"/>
    <property type="molecule type" value="Genomic_DNA"/>
</dbReference>
<gene>
    <name evidence="2" type="ORF">DFH08DRAFT_976949</name>
</gene>
<reference evidence="2" key="1">
    <citation type="submission" date="2023-03" db="EMBL/GenBank/DDBJ databases">
        <title>Massive genome expansion in bonnet fungi (Mycena s.s.) driven by repeated elements and novel gene families across ecological guilds.</title>
        <authorList>
            <consortium name="Lawrence Berkeley National Laboratory"/>
            <person name="Harder C.B."/>
            <person name="Miyauchi S."/>
            <person name="Viragh M."/>
            <person name="Kuo A."/>
            <person name="Thoen E."/>
            <person name="Andreopoulos B."/>
            <person name="Lu D."/>
            <person name="Skrede I."/>
            <person name="Drula E."/>
            <person name="Henrissat B."/>
            <person name="Morin E."/>
            <person name="Kohler A."/>
            <person name="Barry K."/>
            <person name="LaButti K."/>
            <person name="Morin E."/>
            <person name="Salamov A."/>
            <person name="Lipzen A."/>
            <person name="Mereny Z."/>
            <person name="Hegedus B."/>
            <person name="Baldrian P."/>
            <person name="Stursova M."/>
            <person name="Weitz H."/>
            <person name="Taylor A."/>
            <person name="Grigoriev I.V."/>
            <person name="Nagy L.G."/>
            <person name="Martin F."/>
            <person name="Kauserud H."/>
        </authorList>
    </citation>
    <scope>NUCLEOTIDE SEQUENCE</scope>
    <source>
        <strain evidence="2">CBHHK002</strain>
    </source>
</reference>
<dbReference type="AlphaFoldDB" id="A0AAD6Z1S4"/>
<dbReference type="Proteomes" id="UP001218218">
    <property type="component" value="Unassembled WGS sequence"/>
</dbReference>
<organism evidence="2 3">
    <name type="scientific">Mycena albidolilacea</name>
    <dbReference type="NCBI Taxonomy" id="1033008"/>
    <lineage>
        <taxon>Eukaryota</taxon>
        <taxon>Fungi</taxon>
        <taxon>Dikarya</taxon>
        <taxon>Basidiomycota</taxon>
        <taxon>Agaricomycotina</taxon>
        <taxon>Agaricomycetes</taxon>
        <taxon>Agaricomycetidae</taxon>
        <taxon>Agaricales</taxon>
        <taxon>Marasmiineae</taxon>
        <taxon>Mycenaceae</taxon>
        <taxon>Mycena</taxon>
    </lineage>
</organism>
<protein>
    <submittedName>
        <fullName evidence="2">Uncharacterized protein</fullName>
    </submittedName>
</protein>
<dbReference type="PANTHER" id="PTHR43267">
    <property type="entry name" value="TRNA THREONYLCARBAMOYLADENOSINE DEHYDRATASE"/>
    <property type="match status" value="1"/>
</dbReference>
<keyword evidence="1" id="KW-1133">Transmembrane helix</keyword>
<evidence type="ECO:0000313" key="2">
    <source>
        <dbReference type="EMBL" id="KAJ7303605.1"/>
    </source>
</evidence>
<dbReference type="PANTHER" id="PTHR43267:SF2">
    <property type="entry name" value="TRNA THREONYLCARBAMOYLADENOSINE DEHYDRATASE 1-RELATED"/>
    <property type="match status" value="1"/>
</dbReference>
<sequence length="261" mass="29058">MGRQDKISFCGNLHRLAFGVRLHHFPTRCPAASPRVRSGSRALVYDGATPAFRSRLRLSFLAAYTVSSLLLSILPAHEALHILTFALVLFPSGVSKVRLEFDYVTRSSLDRRRHAQGPLPAIFALHIVTHVLSERTGKPLANPLASQNLRELYERMLRDLQAKEAETLVGRLPLDEDDVALLFEDVHRGRSVVPPHAVPVKPSVMRRACKSDSSEGEPGARGENVREAMRRRVEEVESFVNTLNIDFFVSLVNPVVPPGCK</sequence>
<dbReference type="GO" id="GO:0061503">
    <property type="term" value="F:tRNA threonylcarbamoyladenosine dehydratase"/>
    <property type="evidence" value="ECO:0007669"/>
    <property type="project" value="TreeGrafter"/>
</dbReference>
<dbReference type="InterPro" id="IPR045886">
    <property type="entry name" value="ThiF/MoeB/HesA"/>
</dbReference>
<keyword evidence="1" id="KW-0472">Membrane</keyword>
<keyword evidence="1" id="KW-0812">Transmembrane</keyword>
<feature type="transmembrane region" description="Helical" evidence="1">
    <location>
        <begin position="56"/>
        <end position="74"/>
    </location>
</feature>
<evidence type="ECO:0000313" key="3">
    <source>
        <dbReference type="Proteomes" id="UP001218218"/>
    </source>
</evidence>
<name>A0AAD6Z1S4_9AGAR</name>